<feature type="chain" id="PRO_5003375381" evidence="2">
    <location>
        <begin position="23"/>
        <end position="79"/>
    </location>
</feature>
<sequence length="79" mass="9290">MELSVFIVSILLFLPMRVSVSAASNTPFLFHLFPWFTVFLVYYSWTKSRRKRRREFEAGVEDVDGIERFTSSIITYLSS</sequence>
<keyword evidence="2" id="KW-0732">Signal</keyword>
<dbReference type="KEGG" id="nte:NEUTE1DRAFT118344"/>
<keyword evidence="1" id="KW-0812">Transmembrane</keyword>
<name>F8MWB2_NEUT8</name>
<dbReference type="Proteomes" id="UP000008065">
    <property type="component" value="Unassembled WGS sequence"/>
</dbReference>
<dbReference type="HOGENOM" id="CLU_2606611_0_0_1"/>
<dbReference type="AlphaFoldDB" id="F8MWB2"/>
<keyword evidence="1" id="KW-0472">Membrane</keyword>
<reference evidence="4" key="1">
    <citation type="journal article" date="2011" name="Genetics">
        <title>Massive changes in genome architecture accompany the transition to self-fertility in the filamentous fungus Neurospora tetrasperma.</title>
        <authorList>
            <person name="Ellison C.E."/>
            <person name="Stajich J.E."/>
            <person name="Jacobson D.J."/>
            <person name="Natvig D.O."/>
            <person name="Lapidus A."/>
            <person name="Foster B."/>
            <person name="Aerts A."/>
            <person name="Riley R."/>
            <person name="Lindquist E.A."/>
            <person name="Grigoriev I.V."/>
            <person name="Taylor J.W."/>
        </authorList>
    </citation>
    <scope>NUCLEOTIDE SEQUENCE [LARGE SCALE GENOMIC DNA]</scope>
    <source>
        <strain evidence="4">FGSC 2508 / P0657</strain>
    </source>
</reference>
<evidence type="ECO:0000313" key="3">
    <source>
        <dbReference type="EMBL" id="EGO54907.1"/>
    </source>
</evidence>
<gene>
    <name evidence="3" type="ORF">NEUTE1DRAFT_118344</name>
</gene>
<evidence type="ECO:0000256" key="2">
    <source>
        <dbReference type="SAM" id="SignalP"/>
    </source>
</evidence>
<dbReference type="GeneID" id="20823538"/>
<dbReference type="RefSeq" id="XP_009854804.1">
    <property type="nucleotide sequence ID" value="XM_009856502.1"/>
</dbReference>
<feature type="signal peptide" evidence="2">
    <location>
        <begin position="1"/>
        <end position="22"/>
    </location>
</feature>
<proteinExistence type="predicted"/>
<keyword evidence="1" id="KW-1133">Transmembrane helix</keyword>
<evidence type="ECO:0000256" key="1">
    <source>
        <dbReference type="SAM" id="Phobius"/>
    </source>
</evidence>
<evidence type="ECO:0000313" key="4">
    <source>
        <dbReference type="Proteomes" id="UP000008065"/>
    </source>
</evidence>
<organism evidence="3 4">
    <name type="scientific">Neurospora tetrasperma (strain FGSC 2508 / ATCC MYA-4615 / P0657)</name>
    <dbReference type="NCBI Taxonomy" id="510951"/>
    <lineage>
        <taxon>Eukaryota</taxon>
        <taxon>Fungi</taxon>
        <taxon>Dikarya</taxon>
        <taxon>Ascomycota</taxon>
        <taxon>Pezizomycotina</taxon>
        <taxon>Sordariomycetes</taxon>
        <taxon>Sordariomycetidae</taxon>
        <taxon>Sordariales</taxon>
        <taxon>Sordariaceae</taxon>
        <taxon>Neurospora</taxon>
    </lineage>
</organism>
<keyword evidence="4" id="KW-1185">Reference proteome</keyword>
<feature type="transmembrane region" description="Helical" evidence="1">
    <location>
        <begin position="32"/>
        <end position="48"/>
    </location>
</feature>
<dbReference type="VEuPathDB" id="FungiDB:NEUTE1DRAFT_118344"/>
<protein>
    <submittedName>
        <fullName evidence="3">Uncharacterized protein</fullName>
    </submittedName>
</protein>
<dbReference type="EMBL" id="GL891307">
    <property type="protein sequence ID" value="EGO54907.1"/>
    <property type="molecule type" value="Genomic_DNA"/>
</dbReference>
<accession>F8MWB2</accession>